<keyword evidence="2" id="KW-0472">Membrane</keyword>
<reference evidence="4" key="1">
    <citation type="journal article" date="2016" name="Front. Microbiol.">
        <title>Genome Sequence of the Piezophilic, Mesophilic Sulfate-Reducing Bacterium Desulfovibrio indicus J2T.</title>
        <authorList>
            <person name="Cao J."/>
            <person name="Maignien L."/>
            <person name="Shao Z."/>
            <person name="Alain K."/>
            <person name="Jebbar M."/>
        </authorList>
    </citation>
    <scope>NUCLEOTIDE SEQUENCE</scope>
    <source>
        <strain evidence="4">JCM 32048</strain>
    </source>
</reference>
<dbReference type="NCBIfam" id="TIGR01845">
    <property type="entry name" value="outer_NodT"/>
    <property type="match status" value="1"/>
</dbReference>
<evidence type="ECO:0000313" key="4">
    <source>
        <dbReference type="EMBL" id="GJD61553.1"/>
    </source>
</evidence>
<keyword evidence="5" id="KW-1185">Reference proteome</keyword>
<dbReference type="Pfam" id="PF02321">
    <property type="entry name" value="OEP"/>
    <property type="match status" value="2"/>
</dbReference>
<accession>A0AA37M3E5</accession>
<dbReference type="AlphaFoldDB" id="A0AA37M3E5"/>
<dbReference type="Proteomes" id="UP001055286">
    <property type="component" value="Unassembled WGS sequence"/>
</dbReference>
<gene>
    <name evidence="4" type="primary">oprM_2</name>
    <name evidence="4" type="ORF">MPEAHAMD_1696</name>
</gene>
<dbReference type="PANTHER" id="PTHR30203:SF33">
    <property type="entry name" value="BLR4455 PROTEIN"/>
    <property type="match status" value="1"/>
</dbReference>
<organism evidence="4 5">
    <name type="scientific">Methylobacterium frigidaeris</name>
    <dbReference type="NCBI Taxonomy" id="2038277"/>
    <lineage>
        <taxon>Bacteria</taxon>
        <taxon>Pseudomonadati</taxon>
        <taxon>Pseudomonadota</taxon>
        <taxon>Alphaproteobacteria</taxon>
        <taxon>Hyphomicrobiales</taxon>
        <taxon>Methylobacteriaceae</taxon>
        <taxon>Methylobacterium</taxon>
    </lineage>
</organism>
<protein>
    <submittedName>
        <fullName evidence="4">Outer membrane protein OprM</fullName>
    </submittedName>
</protein>
<comment type="similarity">
    <text evidence="1 2">Belongs to the outer membrane factor (OMF) (TC 1.B.17) family.</text>
</comment>
<keyword evidence="2" id="KW-0449">Lipoprotein</keyword>
<keyword evidence="2" id="KW-1134">Transmembrane beta strand</keyword>
<dbReference type="EMBL" id="BPQJ01000006">
    <property type="protein sequence ID" value="GJD61553.1"/>
    <property type="molecule type" value="Genomic_DNA"/>
</dbReference>
<evidence type="ECO:0000256" key="3">
    <source>
        <dbReference type="SAM" id="MobiDB-lite"/>
    </source>
</evidence>
<dbReference type="PANTHER" id="PTHR30203">
    <property type="entry name" value="OUTER MEMBRANE CATION EFFLUX PROTEIN"/>
    <property type="match status" value="1"/>
</dbReference>
<dbReference type="GO" id="GO:0015562">
    <property type="term" value="F:efflux transmembrane transporter activity"/>
    <property type="evidence" value="ECO:0007669"/>
    <property type="project" value="InterPro"/>
</dbReference>
<reference evidence="4" key="2">
    <citation type="submission" date="2021-08" db="EMBL/GenBank/DDBJ databases">
        <authorList>
            <person name="Tani A."/>
            <person name="Ola A."/>
            <person name="Ogura Y."/>
            <person name="Katsura K."/>
            <person name="Hayashi T."/>
        </authorList>
    </citation>
    <scope>NUCLEOTIDE SEQUENCE</scope>
    <source>
        <strain evidence="4">JCM 32048</strain>
    </source>
</reference>
<dbReference type="Gene3D" id="2.20.200.10">
    <property type="entry name" value="Outer membrane efflux proteins (OEP)"/>
    <property type="match status" value="1"/>
</dbReference>
<dbReference type="InterPro" id="IPR003423">
    <property type="entry name" value="OMP_efflux"/>
</dbReference>
<keyword evidence="2" id="KW-0812">Transmembrane</keyword>
<evidence type="ECO:0000313" key="5">
    <source>
        <dbReference type="Proteomes" id="UP001055286"/>
    </source>
</evidence>
<dbReference type="InterPro" id="IPR010131">
    <property type="entry name" value="MdtP/NodT-like"/>
</dbReference>
<dbReference type="Gene3D" id="1.20.1600.10">
    <property type="entry name" value="Outer membrane efflux proteins (OEP)"/>
    <property type="match status" value="1"/>
</dbReference>
<keyword evidence="2" id="KW-0564">Palmitate</keyword>
<proteinExistence type="inferred from homology"/>
<evidence type="ECO:0000256" key="1">
    <source>
        <dbReference type="ARBA" id="ARBA00007613"/>
    </source>
</evidence>
<dbReference type="SUPFAM" id="SSF56954">
    <property type="entry name" value="Outer membrane efflux proteins (OEP)"/>
    <property type="match status" value="1"/>
</dbReference>
<comment type="subcellular location">
    <subcellularLocation>
        <location evidence="2">Cell membrane</location>
        <topology evidence="2">Lipid-anchor</topology>
    </subcellularLocation>
</comment>
<dbReference type="GO" id="GO:0005886">
    <property type="term" value="C:plasma membrane"/>
    <property type="evidence" value="ECO:0007669"/>
    <property type="project" value="UniProtKB-SubCell"/>
</dbReference>
<comment type="caution">
    <text evidence="4">The sequence shown here is derived from an EMBL/GenBank/DDBJ whole genome shotgun (WGS) entry which is preliminary data.</text>
</comment>
<sequence>MNFFDDLIVRTDPAAPNPPPSAAEGAPQSGAGEEQRDADPACALHRGRGLSGSGVPLSRLTSWGTLPRRGGRVGGGTPHLAAATLLPLLLAGCLVGPDYSRPTVETPPAFKEGGARPMPPRNWRPVRPLDEAERGDWWRVFRDPTLDRLIRLIDVDNQNLRAQVAAYRQARALVQEARAQLFPTALGAPAISRASTGGVERTTLTLQGSATWELDLFGRIRRLIESDVAAAQASAADLASVRLALQTQLATAYYQLRYQESLQNLLERTAQAYQRSLTIAQNQYNAGVAARSDVITAQTQLQTTQANAIAVGLQRANLEHAIATLIGRPPSEVSLARGNLPVRPPNVPVSLPSDLLERRPDIALAERTVQSQSAQIGVAVAAFFPTVTLSANGGIAGDPARNFFAAANSFWSVAASGSQVLFDGGARTAALQAVEAAYDAAVANYRQTVLTAFQQVENGLAGQRILARQQAAQELAVQSSRRAVEIALNEYRAGTQNYTTVVTAQALELNNEVTALQVRLNRFTNAVSLIGAIGGGWDTSSLPSGEALKAFRPLPIDRGQAPRVDE</sequence>
<evidence type="ECO:0000256" key="2">
    <source>
        <dbReference type="RuleBase" id="RU362097"/>
    </source>
</evidence>
<feature type="region of interest" description="Disordered" evidence="3">
    <location>
        <begin position="11"/>
        <end position="50"/>
    </location>
</feature>
<name>A0AA37M3E5_9HYPH</name>